<protein>
    <submittedName>
        <fullName evidence="2">Uncharacterized protein</fullName>
    </submittedName>
</protein>
<evidence type="ECO:0000313" key="3">
    <source>
        <dbReference type="Proteomes" id="UP001642484"/>
    </source>
</evidence>
<dbReference type="EMBL" id="CAXAMN010024740">
    <property type="protein sequence ID" value="CAK9089622.1"/>
    <property type="molecule type" value="Genomic_DNA"/>
</dbReference>
<sequence>MLASPAYQKQCLTAPVQPSIVWGCGFSVINVLQGAPFSPALVALNCGLLYAYHALQCPMEALHGRRSLLHNVAAGGLIGAWGVQQGLLGVPFASPVFFLRCLATRTPTMAAFFVYGAGAGVLSSILGGKGW</sequence>
<accession>A0ABP0QMZ4</accession>
<keyword evidence="1" id="KW-0472">Membrane</keyword>
<feature type="transmembrane region" description="Helical" evidence="1">
    <location>
        <begin position="108"/>
        <end position="128"/>
    </location>
</feature>
<feature type="transmembrane region" description="Helical" evidence="1">
    <location>
        <begin position="67"/>
        <end position="88"/>
    </location>
</feature>
<reference evidence="2 3" key="1">
    <citation type="submission" date="2024-02" db="EMBL/GenBank/DDBJ databases">
        <authorList>
            <person name="Chen Y."/>
            <person name="Shah S."/>
            <person name="Dougan E. K."/>
            <person name="Thang M."/>
            <person name="Chan C."/>
        </authorList>
    </citation>
    <scope>NUCLEOTIDE SEQUENCE [LARGE SCALE GENOMIC DNA]</scope>
</reference>
<dbReference type="Proteomes" id="UP001642484">
    <property type="component" value="Unassembled WGS sequence"/>
</dbReference>
<evidence type="ECO:0000313" key="2">
    <source>
        <dbReference type="EMBL" id="CAK9089622.1"/>
    </source>
</evidence>
<keyword evidence="1" id="KW-0812">Transmembrane</keyword>
<gene>
    <name evidence="2" type="ORF">CCMP2556_LOCUS43123</name>
</gene>
<keyword evidence="3" id="KW-1185">Reference proteome</keyword>
<organism evidence="2 3">
    <name type="scientific">Durusdinium trenchii</name>
    <dbReference type="NCBI Taxonomy" id="1381693"/>
    <lineage>
        <taxon>Eukaryota</taxon>
        <taxon>Sar</taxon>
        <taxon>Alveolata</taxon>
        <taxon>Dinophyceae</taxon>
        <taxon>Suessiales</taxon>
        <taxon>Symbiodiniaceae</taxon>
        <taxon>Durusdinium</taxon>
    </lineage>
</organism>
<name>A0ABP0QMZ4_9DINO</name>
<evidence type="ECO:0000256" key="1">
    <source>
        <dbReference type="SAM" id="Phobius"/>
    </source>
</evidence>
<keyword evidence="1" id="KW-1133">Transmembrane helix</keyword>
<proteinExistence type="predicted"/>
<comment type="caution">
    <text evidence="2">The sequence shown here is derived from an EMBL/GenBank/DDBJ whole genome shotgun (WGS) entry which is preliminary data.</text>
</comment>